<comment type="caution">
    <text evidence="1">The sequence shown here is derived from an EMBL/GenBank/DDBJ whole genome shotgun (WGS) entry which is preliminary data.</text>
</comment>
<dbReference type="AlphaFoldDB" id="A0A829MEP1"/>
<reference evidence="1 2" key="1">
    <citation type="journal article" date="2014" name="Emerg. Infect. Dis.">
        <title>High-level Relatedness among Mycobacterium abscessus subsp. massiliense Strains from Widely Separated Outbreaks.</title>
        <authorList>
            <person name="Tettelin H."/>
            <person name="Davidson R.M."/>
            <person name="Agrawal S."/>
            <person name="Aitken M.L."/>
            <person name="Shallom S."/>
            <person name="Hasan N.A."/>
            <person name="Strong M."/>
            <person name="Nogueira de Moura V.C."/>
            <person name="De Groote M.A."/>
            <person name="Duarte R.S."/>
            <person name="Hine E."/>
            <person name="Parankush S."/>
            <person name="Su Q."/>
            <person name="Daugherty S.C."/>
            <person name="Fraser C.M."/>
            <person name="Brown-Elliott B.A."/>
            <person name="Wallace R.J.Jr."/>
            <person name="Holland S.M."/>
            <person name="Sampaio E.P."/>
            <person name="Olivier K.N."/>
            <person name="Jackson M."/>
            <person name="Zelazny A.M."/>
        </authorList>
    </citation>
    <scope>NUCLEOTIDE SEQUENCE [LARGE SCALE GENOMIC DNA]</scope>
    <source>
        <strain evidence="1 2">MAB_091912_2446</strain>
    </source>
</reference>
<evidence type="ECO:0000313" key="2">
    <source>
        <dbReference type="Proteomes" id="UP000018502"/>
    </source>
</evidence>
<dbReference type="Proteomes" id="UP000018502">
    <property type="component" value="Unassembled WGS sequence"/>
</dbReference>
<gene>
    <name evidence="1" type="ORF">L833_4688</name>
</gene>
<name>A0A829MEP1_9MYCO</name>
<sequence>MFESLPECLWPQRYAGVRWKKVGDGVMPVGTSEAKRAWVYPSLIPFFKDPLPAMVVSSRADETAIEVRMSETRGLADWRANRDPGWFNDVGYALQDELGRHIYIYDGHPTPGKPGWHHCTCGWEGYWSGFHPHVTDHLRAVVL</sequence>
<accession>A0A829MEP1</accession>
<proteinExistence type="predicted"/>
<organism evidence="1 2">
    <name type="scientific">Mycobacteroides abscessus MAB_091912_2446</name>
    <dbReference type="NCBI Taxonomy" id="1335414"/>
    <lineage>
        <taxon>Bacteria</taxon>
        <taxon>Bacillati</taxon>
        <taxon>Actinomycetota</taxon>
        <taxon>Actinomycetes</taxon>
        <taxon>Mycobacteriales</taxon>
        <taxon>Mycobacteriaceae</taxon>
        <taxon>Mycobacteroides</taxon>
        <taxon>Mycobacteroides abscessus</taxon>
    </lineage>
</organism>
<evidence type="ECO:0000313" key="1">
    <source>
        <dbReference type="EMBL" id="ESV62283.1"/>
    </source>
</evidence>
<protein>
    <submittedName>
        <fullName evidence="1">Uncharacterized protein</fullName>
    </submittedName>
</protein>
<dbReference type="EMBL" id="AYTF01000002">
    <property type="protein sequence ID" value="ESV62283.1"/>
    <property type="molecule type" value="Genomic_DNA"/>
</dbReference>